<dbReference type="AlphaFoldDB" id="A0A060YID3"/>
<sequence length="59" mass="6629">MSNGPRYIVGLRMKLSSLTSLTDDDIRGTVLQKLREELIRRGQSGDVTLRLRASQEISP</sequence>
<protein>
    <submittedName>
        <fullName evidence="1">Uncharacterized protein</fullName>
    </submittedName>
</protein>
<dbReference type="EMBL" id="FR912081">
    <property type="protein sequence ID" value="CDQ91658.1"/>
    <property type="molecule type" value="Genomic_DNA"/>
</dbReference>
<dbReference type="Proteomes" id="UP000193380">
    <property type="component" value="Unassembled WGS sequence"/>
</dbReference>
<gene>
    <name evidence="1" type="ORF">GSONMT00061130001</name>
</gene>
<evidence type="ECO:0000313" key="2">
    <source>
        <dbReference type="Proteomes" id="UP000193380"/>
    </source>
</evidence>
<reference evidence="1" key="2">
    <citation type="submission" date="2014-03" db="EMBL/GenBank/DDBJ databases">
        <authorList>
            <person name="Genoscope - CEA"/>
        </authorList>
    </citation>
    <scope>NUCLEOTIDE SEQUENCE</scope>
</reference>
<accession>A0A060YID3</accession>
<reference evidence="1" key="1">
    <citation type="journal article" date="2014" name="Nat. Commun.">
        <title>The rainbow trout genome provides novel insights into evolution after whole-genome duplication in vertebrates.</title>
        <authorList>
            <person name="Berthelot C."/>
            <person name="Brunet F."/>
            <person name="Chalopin D."/>
            <person name="Juanchich A."/>
            <person name="Bernard M."/>
            <person name="Noel B."/>
            <person name="Bento P."/>
            <person name="Da Silva C."/>
            <person name="Labadie K."/>
            <person name="Alberti A."/>
            <person name="Aury J.M."/>
            <person name="Louis A."/>
            <person name="Dehais P."/>
            <person name="Bardou P."/>
            <person name="Montfort J."/>
            <person name="Klopp C."/>
            <person name="Cabau C."/>
            <person name="Gaspin C."/>
            <person name="Thorgaard G.H."/>
            <person name="Boussaha M."/>
            <person name="Quillet E."/>
            <person name="Guyomard R."/>
            <person name="Galiana D."/>
            <person name="Bobe J."/>
            <person name="Volff J.N."/>
            <person name="Genet C."/>
            <person name="Wincker P."/>
            <person name="Jaillon O."/>
            <person name="Roest Crollius H."/>
            <person name="Guiguen Y."/>
        </authorList>
    </citation>
    <scope>NUCLEOTIDE SEQUENCE [LARGE SCALE GENOMIC DNA]</scope>
</reference>
<proteinExistence type="predicted"/>
<name>A0A060YID3_ONCMY</name>
<dbReference type="PaxDb" id="8022-A0A060YID3"/>
<organism evidence="1 2">
    <name type="scientific">Oncorhynchus mykiss</name>
    <name type="common">Rainbow trout</name>
    <name type="synonym">Salmo gairdneri</name>
    <dbReference type="NCBI Taxonomy" id="8022"/>
    <lineage>
        <taxon>Eukaryota</taxon>
        <taxon>Metazoa</taxon>
        <taxon>Chordata</taxon>
        <taxon>Craniata</taxon>
        <taxon>Vertebrata</taxon>
        <taxon>Euteleostomi</taxon>
        <taxon>Actinopterygii</taxon>
        <taxon>Neopterygii</taxon>
        <taxon>Teleostei</taxon>
        <taxon>Protacanthopterygii</taxon>
        <taxon>Salmoniformes</taxon>
        <taxon>Salmonidae</taxon>
        <taxon>Salmoninae</taxon>
        <taxon>Oncorhynchus</taxon>
    </lineage>
</organism>
<evidence type="ECO:0000313" key="1">
    <source>
        <dbReference type="EMBL" id="CDQ91658.1"/>
    </source>
</evidence>